<evidence type="ECO:0000256" key="1">
    <source>
        <dbReference type="ARBA" id="ARBA00008563"/>
    </source>
</evidence>
<dbReference type="SUPFAM" id="SSF141091">
    <property type="entry name" value="L21p-like"/>
    <property type="match status" value="1"/>
</dbReference>
<evidence type="ECO:0000256" key="3">
    <source>
        <dbReference type="ARBA" id="ARBA00022884"/>
    </source>
</evidence>
<proteinExistence type="inferred from homology"/>
<reference evidence="8 9" key="1">
    <citation type="submission" date="2021-12" db="EMBL/GenBank/DDBJ databases">
        <title>Discovery of the Pendulisporaceae a myxobacterial family with distinct sporulation behavior and unique specialized metabolism.</title>
        <authorList>
            <person name="Garcia R."/>
            <person name="Popoff A."/>
            <person name="Bader C.D."/>
            <person name="Loehr J."/>
            <person name="Walesch S."/>
            <person name="Walt C."/>
            <person name="Boldt J."/>
            <person name="Bunk B."/>
            <person name="Haeckl F.J.F.P.J."/>
            <person name="Gunesch A.P."/>
            <person name="Birkelbach J."/>
            <person name="Nuebel U."/>
            <person name="Pietschmann T."/>
            <person name="Bach T."/>
            <person name="Mueller R."/>
        </authorList>
    </citation>
    <scope>NUCLEOTIDE SEQUENCE [LARGE SCALE GENOMIC DNA]</scope>
    <source>
        <strain evidence="8 9">MSr12523</strain>
    </source>
</reference>
<evidence type="ECO:0000256" key="4">
    <source>
        <dbReference type="ARBA" id="ARBA00022980"/>
    </source>
</evidence>
<comment type="similarity">
    <text evidence="1 6 7">Belongs to the bacterial ribosomal protein bL21 family.</text>
</comment>
<dbReference type="InterPro" id="IPR001787">
    <property type="entry name" value="Ribosomal_bL21"/>
</dbReference>
<dbReference type="GO" id="GO:0005840">
    <property type="term" value="C:ribosome"/>
    <property type="evidence" value="ECO:0007669"/>
    <property type="project" value="UniProtKB-KW"/>
</dbReference>
<dbReference type="Pfam" id="PF00829">
    <property type="entry name" value="Ribosomal_L21p"/>
    <property type="match status" value="1"/>
</dbReference>
<evidence type="ECO:0000313" key="9">
    <source>
        <dbReference type="Proteomes" id="UP001379533"/>
    </source>
</evidence>
<gene>
    <name evidence="6 8" type="primary">rplU</name>
    <name evidence="8" type="ORF">LZC95_52570</name>
</gene>
<dbReference type="NCBIfam" id="TIGR00061">
    <property type="entry name" value="L21"/>
    <property type="match status" value="1"/>
</dbReference>
<dbReference type="PANTHER" id="PTHR21349">
    <property type="entry name" value="50S RIBOSOMAL PROTEIN L21"/>
    <property type="match status" value="1"/>
</dbReference>
<comment type="subunit">
    <text evidence="6">Part of the 50S ribosomal subunit. Contacts protein L20.</text>
</comment>
<evidence type="ECO:0000256" key="5">
    <source>
        <dbReference type="ARBA" id="ARBA00023274"/>
    </source>
</evidence>
<dbReference type="PANTHER" id="PTHR21349:SF0">
    <property type="entry name" value="LARGE RIBOSOMAL SUBUNIT PROTEIN BL21M"/>
    <property type="match status" value="1"/>
</dbReference>
<dbReference type="RefSeq" id="WP_394845654.1">
    <property type="nucleotide sequence ID" value="NZ_CP089982.1"/>
</dbReference>
<keyword evidence="5 6" id="KW-0687">Ribonucleoprotein</keyword>
<comment type="function">
    <text evidence="6 7">This protein binds to 23S rRNA in the presence of protein L20.</text>
</comment>
<keyword evidence="4 6" id="KW-0689">Ribosomal protein</keyword>
<sequence length="106" mass="11700">MYAVIKTGGKQYKVAPGDKLRVEKLLGEVGDKVTFDEVLLVAGDGGESLKIGQPRVEGAKVEAKITAQDRAKKIIIFKFRRRKNYRRKSGHRQPFTALEITGITGG</sequence>
<dbReference type="HAMAP" id="MF_01363">
    <property type="entry name" value="Ribosomal_bL21"/>
    <property type="match status" value="1"/>
</dbReference>
<keyword evidence="3 6" id="KW-0694">RNA-binding</keyword>
<evidence type="ECO:0000256" key="2">
    <source>
        <dbReference type="ARBA" id="ARBA00022730"/>
    </source>
</evidence>
<protein>
    <recommendedName>
        <fullName evidence="6">Large ribosomal subunit protein bL21</fullName>
    </recommendedName>
</protein>
<dbReference type="InterPro" id="IPR018258">
    <property type="entry name" value="Ribosomal_bL21_CS"/>
</dbReference>
<accession>A0ABZ2KD82</accession>
<keyword evidence="2 6" id="KW-0699">rRNA-binding</keyword>
<dbReference type="EMBL" id="CP089982">
    <property type="protein sequence ID" value="WXA95045.1"/>
    <property type="molecule type" value="Genomic_DNA"/>
</dbReference>
<evidence type="ECO:0000256" key="6">
    <source>
        <dbReference type="HAMAP-Rule" id="MF_01363"/>
    </source>
</evidence>
<evidence type="ECO:0000256" key="7">
    <source>
        <dbReference type="RuleBase" id="RU000562"/>
    </source>
</evidence>
<dbReference type="InterPro" id="IPR028909">
    <property type="entry name" value="bL21-like"/>
</dbReference>
<dbReference type="PROSITE" id="PS01169">
    <property type="entry name" value="RIBOSOMAL_L21"/>
    <property type="match status" value="1"/>
</dbReference>
<dbReference type="InterPro" id="IPR036164">
    <property type="entry name" value="bL21-like_sf"/>
</dbReference>
<name>A0ABZ2KD82_9BACT</name>
<keyword evidence="9" id="KW-1185">Reference proteome</keyword>
<organism evidence="8 9">
    <name type="scientific">Pendulispora brunnea</name>
    <dbReference type="NCBI Taxonomy" id="2905690"/>
    <lineage>
        <taxon>Bacteria</taxon>
        <taxon>Pseudomonadati</taxon>
        <taxon>Myxococcota</taxon>
        <taxon>Myxococcia</taxon>
        <taxon>Myxococcales</taxon>
        <taxon>Sorangiineae</taxon>
        <taxon>Pendulisporaceae</taxon>
        <taxon>Pendulispora</taxon>
    </lineage>
</organism>
<evidence type="ECO:0000313" key="8">
    <source>
        <dbReference type="EMBL" id="WXA95045.1"/>
    </source>
</evidence>
<dbReference type="Proteomes" id="UP001379533">
    <property type="component" value="Chromosome"/>
</dbReference>